<dbReference type="SUPFAM" id="SSF46894">
    <property type="entry name" value="C-terminal effector domain of the bipartite response regulators"/>
    <property type="match status" value="1"/>
</dbReference>
<feature type="domain" description="HTH luxR-type" evidence="4">
    <location>
        <begin position="163"/>
        <end position="228"/>
    </location>
</feature>
<dbReference type="PANTHER" id="PTHR44688">
    <property type="entry name" value="DNA-BINDING TRANSCRIPTIONAL ACTIVATOR DEVR_DOSR"/>
    <property type="match status" value="1"/>
</dbReference>
<keyword evidence="3" id="KW-0804">Transcription</keyword>
<dbReference type="SUPFAM" id="SSF55785">
    <property type="entry name" value="PYP-like sensor domain (PAS domain)"/>
    <property type="match status" value="1"/>
</dbReference>
<name>A0A939G687_9BACT</name>
<dbReference type="Gene3D" id="3.30.450.20">
    <property type="entry name" value="PAS domain"/>
    <property type="match status" value="1"/>
</dbReference>
<reference evidence="5 6" key="1">
    <citation type="submission" date="2021-03" db="EMBL/GenBank/DDBJ databases">
        <title>Fibrella sp. HMF5036 genome sequencing and assembly.</title>
        <authorList>
            <person name="Kang H."/>
            <person name="Kim H."/>
            <person name="Bae S."/>
            <person name="Joh K."/>
        </authorList>
    </citation>
    <scope>NUCLEOTIDE SEQUENCE [LARGE SCALE GENOMIC DNA]</scope>
    <source>
        <strain evidence="5 6">HMF5036</strain>
    </source>
</reference>
<dbReference type="Proteomes" id="UP000664795">
    <property type="component" value="Unassembled WGS sequence"/>
</dbReference>
<sequence>MKDVFDQQPNTQLIERLFPGWVVHHCFDEGRSHQFISGNGAALFGCPIQELNRKTLSQFNDLVHPDDRESYERLRRKVDDIARITDPHELERYRFVLHYRVRRGAGSYFCLHDEKQLYQNRYGKLEIISLFRDLSADKSFVRVQLETYLVNELGYRKLNTYVPTQAEQSLTSREVEIIDLIKEGLSSKEIAGRLFISINTVRNHRSNLFRKTNARNMVDLLNTAAVSEHLN</sequence>
<dbReference type="Gene3D" id="1.10.10.10">
    <property type="entry name" value="Winged helix-like DNA-binding domain superfamily/Winged helix DNA-binding domain"/>
    <property type="match status" value="1"/>
</dbReference>
<keyword evidence="2" id="KW-0238">DNA-binding</keyword>
<evidence type="ECO:0000313" key="6">
    <source>
        <dbReference type="Proteomes" id="UP000664795"/>
    </source>
</evidence>
<dbReference type="RefSeq" id="WP_207335752.1">
    <property type="nucleotide sequence ID" value="NZ_JAFMYU010000008.1"/>
</dbReference>
<accession>A0A939G687</accession>
<gene>
    <name evidence="5" type="ORF">J2I48_12345</name>
</gene>
<keyword evidence="1" id="KW-0805">Transcription regulation</keyword>
<dbReference type="SMART" id="SM00421">
    <property type="entry name" value="HTH_LUXR"/>
    <property type="match status" value="1"/>
</dbReference>
<dbReference type="PROSITE" id="PS00622">
    <property type="entry name" value="HTH_LUXR_1"/>
    <property type="match status" value="1"/>
</dbReference>
<dbReference type="AlphaFoldDB" id="A0A939G687"/>
<dbReference type="EMBL" id="JAFMYU010000008">
    <property type="protein sequence ID" value="MBO0931790.1"/>
    <property type="molecule type" value="Genomic_DNA"/>
</dbReference>
<organism evidence="5 6">
    <name type="scientific">Fibrella aquatilis</name>
    <dbReference type="NCBI Taxonomy" id="2817059"/>
    <lineage>
        <taxon>Bacteria</taxon>
        <taxon>Pseudomonadati</taxon>
        <taxon>Bacteroidota</taxon>
        <taxon>Cytophagia</taxon>
        <taxon>Cytophagales</taxon>
        <taxon>Spirosomataceae</taxon>
        <taxon>Fibrella</taxon>
    </lineage>
</organism>
<dbReference type="InterPro" id="IPR000792">
    <property type="entry name" value="Tscrpt_reg_LuxR_C"/>
</dbReference>
<comment type="caution">
    <text evidence="5">The sequence shown here is derived from an EMBL/GenBank/DDBJ whole genome shotgun (WGS) entry which is preliminary data.</text>
</comment>
<dbReference type="InterPro" id="IPR016032">
    <property type="entry name" value="Sig_transdc_resp-reg_C-effctor"/>
</dbReference>
<dbReference type="GO" id="GO:0006355">
    <property type="term" value="P:regulation of DNA-templated transcription"/>
    <property type="evidence" value="ECO:0007669"/>
    <property type="project" value="InterPro"/>
</dbReference>
<protein>
    <submittedName>
        <fullName evidence="5">PAS domain-containing protein</fullName>
    </submittedName>
</protein>
<dbReference type="InterPro" id="IPR036388">
    <property type="entry name" value="WH-like_DNA-bd_sf"/>
</dbReference>
<evidence type="ECO:0000313" key="5">
    <source>
        <dbReference type="EMBL" id="MBO0931790.1"/>
    </source>
</evidence>
<dbReference type="CDD" id="cd06170">
    <property type="entry name" value="LuxR_C_like"/>
    <property type="match status" value="1"/>
</dbReference>
<evidence type="ECO:0000256" key="2">
    <source>
        <dbReference type="ARBA" id="ARBA00023125"/>
    </source>
</evidence>
<dbReference type="Pfam" id="PF00196">
    <property type="entry name" value="GerE"/>
    <property type="match status" value="1"/>
</dbReference>
<dbReference type="GO" id="GO:0003677">
    <property type="term" value="F:DNA binding"/>
    <property type="evidence" value="ECO:0007669"/>
    <property type="project" value="UniProtKB-KW"/>
</dbReference>
<dbReference type="PRINTS" id="PR00038">
    <property type="entry name" value="HTHLUXR"/>
</dbReference>
<keyword evidence="6" id="KW-1185">Reference proteome</keyword>
<dbReference type="PROSITE" id="PS50043">
    <property type="entry name" value="HTH_LUXR_2"/>
    <property type="match status" value="1"/>
</dbReference>
<evidence type="ECO:0000256" key="3">
    <source>
        <dbReference type="ARBA" id="ARBA00023163"/>
    </source>
</evidence>
<dbReference type="InterPro" id="IPR035965">
    <property type="entry name" value="PAS-like_dom_sf"/>
</dbReference>
<evidence type="ECO:0000256" key="1">
    <source>
        <dbReference type="ARBA" id="ARBA00023015"/>
    </source>
</evidence>
<proteinExistence type="predicted"/>
<dbReference type="PANTHER" id="PTHR44688:SF16">
    <property type="entry name" value="DNA-BINDING TRANSCRIPTIONAL ACTIVATOR DEVR_DOSR"/>
    <property type="match status" value="1"/>
</dbReference>
<evidence type="ECO:0000259" key="4">
    <source>
        <dbReference type="PROSITE" id="PS50043"/>
    </source>
</evidence>